<reference evidence="2 3" key="1">
    <citation type="submission" date="2023-02" db="EMBL/GenBank/DDBJ databases">
        <title>LHISI_Scaffold_Assembly.</title>
        <authorList>
            <person name="Stuart O.P."/>
            <person name="Cleave R."/>
            <person name="Magrath M.J.L."/>
            <person name="Mikheyev A.S."/>
        </authorList>
    </citation>
    <scope>NUCLEOTIDE SEQUENCE [LARGE SCALE GENOMIC DNA]</scope>
    <source>
        <strain evidence="2">Daus_M_001</strain>
        <tissue evidence="2">Leg muscle</tissue>
    </source>
</reference>
<sequence length="286" mass="32080">MRLKPRSRDVTTLSWPRPAACCDTAHSSSQAASVNLVASLNNGVKIQIMLLGKCRVVVRLDVATPLVIQEIETREYLSTFFRTVLNSFRSFPSGLSFVKEKISRLDLEHKLEGPALNPGATPSVKKYNLPSSDRVDAELPGTVTSNPCTVQHEAKRREASLEETLSRDKQQTIRETATTSRTDLPNDSHDNTSHNIEIQRELGSGCYRKYCNGTNEDTEREVTVMDEDTLNESFYERDESEVDSCNESDDIDGGEVDSYDPNPNQEKNPEKYFNVAWSCLLALLKI</sequence>
<comment type="caution">
    <text evidence="2">The sequence shown here is derived from an EMBL/GenBank/DDBJ whole genome shotgun (WGS) entry which is preliminary data.</text>
</comment>
<organism evidence="2 3">
    <name type="scientific">Dryococelus australis</name>
    <dbReference type="NCBI Taxonomy" id="614101"/>
    <lineage>
        <taxon>Eukaryota</taxon>
        <taxon>Metazoa</taxon>
        <taxon>Ecdysozoa</taxon>
        <taxon>Arthropoda</taxon>
        <taxon>Hexapoda</taxon>
        <taxon>Insecta</taxon>
        <taxon>Pterygota</taxon>
        <taxon>Neoptera</taxon>
        <taxon>Polyneoptera</taxon>
        <taxon>Phasmatodea</taxon>
        <taxon>Verophasmatodea</taxon>
        <taxon>Anareolatae</taxon>
        <taxon>Phasmatidae</taxon>
        <taxon>Eurycanthinae</taxon>
        <taxon>Dryococelus</taxon>
    </lineage>
</organism>
<feature type="compositionally biased region" description="Polar residues" evidence="1">
    <location>
        <begin position="173"/>
        <end position="183"/>
    </location>
</feature>
<name>A0ABQ9GLG5_9NEOP</name>
<gene>
    <name evidence="2" type="ORF">PR048_026471</name>
</gene>
<accession>A0ABQ9GLG5</accession>
<dbReference type="EMBL" id="JARBHB010000011">
    <property type="protein sequence ID" value="KAJ8872855.1"/>
    <property type="molecule type" value="Genomic_DNA"/>
</dbReference>
<feature type="region of interest" description="Disordered" evidence="1">
    <location>
        <begin position="236"/>
        <end position="269"/>
    </location>
</feature>
<dbReference type="Proteomes" id="UP001159363">
    <property type="component" value="Chromosome 10"/>
</dbReference>
<evidence type="ECO:0000313" key="3">
    <source>
        <dbReference type="Proteomes" id="UP001159363"/>
    </source>
</evidence>
<proteinExistence type="predicted"/>
<evidence type="ECO:0000313" key="2">
    <source>
        <dbReference type="EMBL" id="KAJ8872855.1"/>
    </source>
</evidence>
<feature type="region of interest" description="Disordered" evidence="1">
    <location>
        <begin position="153"/>
        <end position="192"/>
    </location>
</feature>
<feature type="compositionally biased region" description="Acidic residues" evidence="1">
    <location>
        <begin position="238"/>
        <end position="258"/>
    </location>
</feature>
<keyword evidence="3" id="KW-1185">Reference proteome</keyword>
<protein>
    <submittedName>
        <fullName evidence="2">Uncharacterized protein</fullName>
    </submittedName>
</protein>
<feature type="compositionally biased region" description="Basic and acidic residues" evidence="1">
    <location>
        <begin position="153"/>
        <end position="172"/>
    </location>
</feature>
<evidence type="ECO:0000256" key="1">
    <source>
        <dbReference type="SAM" id="MobiDB-lite"/>
    </source>
</evidence>